<sequence>MTTPPPEEAGGVWNRKSFADLFSPSSTPTKFQSKVKPPSQFKKEPAIFFEMEKINYFTAPFDLCLIWKFSYERPSIDNFRQEFHTVFFKGSFTIGWLDSRRVLIRFDLEEDYMRLLWKGSWIFQLESRLVKVSGKWCCMKTCPCLHCKKIGHDSSKCKKLFLAKSLRRAGEALTLSEGTKSVTWAPKDKLLPVTADVFPQTSSSTKNQTTLESIAVLVDNASKSAKDQTMLGKTSTTDSLSAASIPGPTELLQSSMPISTIAISKSEKSMVVI</sequence>
<evidence type="ECO:0000313" key="1">
    <source>
        <dbReference type="EMBL" id="KAI5667733.1"/>
    </source>
</evidence>
<organism evidence="1 2">
    <name type="scientific">Catharanthus roseus</name>
    <name type="common">Madagascar periwinkle</name>
    <name type="synonym">Vinca rosea</name>
    <dbReference type="NCBI Taxonomy" id="4058"/>
    <lineage>
        <taxon>Eukaryota</taxon>
        <taxon>Viridiplantae</taxon>
        <taxon>Streptophyta</taxon>
        <taxon>Embryophyta</taxon>
        <taxon>Tracheophyta</taxon>
        <taxon>Spermatophyta</taxon>
        <taxon>Magnoliopsida</taxon>
        <taxon>eudicotyledons</taxon>
        <taxon>Gunneridae</taxon>
        <taxon>Pentapetalae</taxon>
        <taxon>asterids</taxon>
        <taxon>lamiids</taxon>
        <taxon>Gentianales</taxon>
        <taxon>Apocynaceae</taxon>
        <taxon>Rauvolfioideae</taxon>
        <taxon>Vinceae</taxon>
        <taxon>Catharanthinae</taxon>
        <taxon>Catharanthus</taxon>
    </lineage>
</organism>
<reference evidence="2" key="1">
    <citation type="journal article" date="2023" name="Nat. Plants">
        <title>Single-cell RNA sequencing provides a high-resolution roadmap for understanding the multicellular compartmentation of specialized metabolism.</title>
        <authorList>
            <person name="Sun S."/>
            <person name="Shen X."/>
            <person name="Li Y."/>
            <person name="Li Y."/>
            <person name="Wang S."/>
            <person name="Li R."/>
            <person name="Zhang H."/>
            <person name="Shen G."/>
            <person name="Guo B."/>
            <person name="Wei J."/>
            <person name="Xu J."/>
            <person name="St-Pierre B."/>
            <person name="Chen S."/>
            <person name="Sun C."/>
        </authorList>
    </citation>
    <scope>NUCLEOTIDE SEQUENCE [LARGE SCALE GENOMIC DNA]</scope>
</reference>
<keyword evidence="2" id="KW-1185">Reference proteome</keyword>
<gene>
    <name evidence="1" type="ORF">M9H77_17586</name>
</gene>
<comment type="caution">
    <text evidence="1">The sequence shown here is derived from an EMBL/GenBank/DDBJ whole genome shotgun (WGS) entry which is preliminary data.</text>
</comment>
<dbReference type="EMBL" id="CM044704">
    <property type="protein sequence ID" value="KAI5667733.1"/>
    <property type="molecule type" value="Genomic_DNA"/>
</dbReference>
<evidence type="ECO:0000313" key="2">
    <source>
        <dbReference type="Proteomes" id="UP001060085"/>
    </source>
</evidence>
<proteinExistence type="predicted"/>
<name>A0ACC0B5D4_CATRO</name>
<dbReference type="Proteomes" id="UP001060085">
    <property type="component" value="Linkage Group LG04"/>
</dbReference>
<protein>
    <submittedName>
        <fullName evidence="1">Uncharacterized protein</fullName>
    </submittedName>
</protein>
<accession>A0ACC0B5D4</accession>